<dbReference type="RefSeq" id="WP_115169216.1">
    <property type="nucleotide sequence ID" value="NZ_UGYW01000002.1"/>
</dbReference>
<sequence>MTSIFNKLWNRTATGNSGTSAIENQLSFLECQVDRKLLDLWASACIENRDESWQIKFAKLQQSGLSRVCSQLISVIDEIGYLNEYCIVYQYIKSEELYINFKSDYTDSTALIYPFLLMPLVQNAIHNGYTSMEKYPVKIKVSGSARLLIMEVSNRVNHRVADQQDTDSIRQFRERLQFLYPDRHDLLFNSNSNTFKATLTVQL</sequence>
<accession>A0A380BIN8</accession>
<protein>
    <submittedName>
        <fullName evidence="1">Predicted signal transduction protein with a C-terminal ATPase domain</fullName>
    </submittedName>
</protein>
<dbReference type="AlphaFoldDB" id="A0A380BIN8"/>
<dbReference type="EMBL" id="UGYW01000002">
    <property type="protein sequence ID" value="SUJ01606.1"/>
    <property type="molecule type" value="Genomic_DNA"/>
</dbReference>
<organism evidence="1 2">
    <name type="scientific">Sphingobacterium spiritivorum</name>
    <name type="common">Flavobacterium spiritivorum</name>
    <dbReference type="NCBI Taxonomy" id="258"/>
    <lineage>
        <taxon>Bacteria</taxon>
        <taxon>Pseudomonadati</taxon>
        <taxon>Bacteroidota</taxon>
        <taxon>Sphingobacteriia</taxon>
        <taxon>Sphingobacteriales</taxon>
        <taxon>Sphingobacteriaceae</taxon>
        <taxon>Sphingobacterium</taxon>
    </lineage>
</organism>
<proteinExistence type="predicted"/>
<reference evidence="1 2" key="1">
    <citation type="submission" date="2018-06" db="EMBL/GenBank/DDBJ databases">
        <authorList>
            <consortium name="Pathogen Informatics"/>
            <person name="Doyle S."/>
        </authorList>
    </citation>
    <scope>NUCLEOTIDE SEQUENCE [LARGE SCALE GENOMIC DNA]</scope>
    <source>
        <strain evidence="1 2">NCTC11388</strain>
    </source>
</reference>
<evidence type="ECO:0000313" key="1">
    <source>
        <dbReference type="EMBL" id="SUJ01606.1"/>
    </source>
</evidence>
<gene>
    <name evidence="1" type="ORF">NCTC11388_00826</name>
</gene>
<evidence type="ECO:0000313" key="2">
    <source>
        <dbReference type="Proteomes" id="UP000254893"/>
    </source>
</evidence>
<dbReference type="Proteomes" id="UP000254893">
    <property type="component" value="Unassembled WGS sequence"/>
</dbReference>
<name>A0A380BIN8_SPHSI</name>